<keyword evidence="2" id="KW-1185">Reference proteome</keyword>
<name>A0ACB7P095_9PEZI</name>
<comment type="caution">
    <text evidence="1">The sequence shown here is derived from an EMBL/GenBank/DDBJ whole genome shotgun (WGS) entry which is preliminary data.</text>
</comment>
<dbReference type="EMBL" id="JAGIZQ010000006">
    <property type="protein sequence ID" value="KAH6623278.1"/>
    <property type="molecule type" value="Genomic_DNA"/>
</dbReference>
<organism evidence="1 2">
    <name type="scientific">Chaetomium tenue</name>
    <dbReference type="NCBI Taxonomy" id="1854479"/>
    <lineage>
        <taxon>Eukaryota</taxon>
        <taxon>Fungi</taxon>
        <taxon>Dikarya</taxon>
        <taxon>Ascomycota</taxon>
        <taxon>Pezizomycotina</taxon>
        <taxon>Sordariomycetes</taxon>
        <taxon>Sordariomycetidae</taxon>
        <taxon>Sordariales</taxon>
        <taxon>Chaetomiaceae</taxon>
        <taxon>Chaetomium</taxon>
    </lineage>
</organism>
<sequence>MALHYPRLRCPIGNFDHTAIWALDRPFRQCRPPAPGIPTYPLSHSASSPASLLTLQLLPQSDMASYHRVLGVHGRSVKQKSVECDYDIHPWDILINGERWAGKIRLVGFVDSFFLICYSGQSRFEHGIVVYKDDDAIRGTLQKADVDAAEIELSVVNKSKVEVQGSGDPEPPKYFQFESQKGGLDYHITSLGHSIDLRTEYPKSSLKKYEIKVRKGRDLVMKKRIKRGVSQHDLFDLMYDAVRLGIITHAELVGVIIGKTYGGTALEDVTSKYFDGLGGGKGAGNLSLSGERTS</sequence>
<dbReference type="Proteomes" id="UP000724584">
    <property type="component" value="Unassembled WGS sequence"/>
</dbReference>
<proteinExistence type="predicted"/>
<protein>
    <submittedName>
        <fullName evidence="1">Uncharacterized protein</fullName>
    </submittedName>
</protein>
<accession>A0ACB7P095</accession>
<reference evidence="1 2" key="1">
    <citation type="journal article" date="2021" name="Nat. Commun.">
        <title>Genetic determinants of endophytism in the Arabidopsis root mycobiome.</title>
        <authorList>
            <person name="Mesny F."/>
            <person name="Miyauchi S."/>
            <person name="Thiergart T."/>
            <person name="Pickel B."/>
            <person name="Atanasova L."/>
            <person name="Karlsson M."/>
            <person name="Huettel B."/>
            <person name="Barry K.W."/>
            <person name="Haridas S."/>
            <person name="Chen C."/>
            <person name="Bauer D."/>
            <person name="Andreopoulos W."/>
            <person name="Pangilinan J."/>
            <person name="LaButti K."/>
            <person name="Riley R."/>
            <person name="Lipzen A."/>
            <person name="Clum A."/>
            <person name="Drula E."/>
            <person name="Henrissat B."/>
            <person name="Kohler A."/>
            <person name="Grigoriev I.V."/>
            <person name="Martin F.M."/>
            <person name="Hacquard S."/>
        </authorList>
    </citation>
    <scope>NUCLEOTIDE SEQUENCE [LARGE SCALE GENOMIC DNA]</scope>
    <source>
        <strain evidence="1 2">MPI-SDFR-AT-0079</strain>
    </source>
</reference>
<gene>
    <name evidence="1" type="ORF">F5144DRAFT_582871</name>
</gene>
<evidence type="ECO:0000313" key="2">
    <source>
        <dbReference type="Proteomes" id="UP000724584"/>
    </source>
</evidence>
<evidence type="ECO:0000313" key="1">
    <source>
        <dbReference type="EMBL" id="KAH6623278.1"/>
    </source>
</evidence>